<proteinExistence type="inferred from homology"/>
<dbReference type="GO" id="GO:0016020">
    <property type="term" value="C:membrane"/>
    <property type="evidence" value="ECO:0007669"/>
    <property type="project" value="UniProtKB-SubCell"/>
</dbReference>
<reference evidence="7" key="1">
    <citation type="journal article" date="2009" name="Nature">
        <title>The sequence and de novo assembly of the giant panda genome.</title>
        <authorList>
            <person name="Li R."/>
            <person name="Fan W."/>
            <person name="Tian G."/>
            <person name="Zhu H."/>
            <person name="He L."/>
            <person name="Cai J."/>
            <person name="Huang Q."/>
            <person name="Li J."/>
            <person name="Wang J."/>
        </authorList>
    </citation>
    <scope>NUCLEOTIDE SEQUENCE</scope>
</reference>
<feature type="non-terminal residue" evidence="7">
    <location>
        <position position="169"/>
    </location>
</feature>
<dbReference type="InterPro" id="IPR027970">
    <property type="entry name" value="SPATA31-like"/>
</dbReference>
<sequence length="169" mass="18104">LPSSLPSQDWLPQEGSVRRLLCADTCCEICNAMALEIQQLLAGENTLISPPSSGPSQGSSCLEILSVSFHQSLQQHSVHSKALALQSATPPVLQLVDQKSLTQSAVQSAGTVRIHDCCAEHLQLGQGFQIPEVPRGPETLCCSRFEEPTVPVNQQEMMQSSPGLVCGNQ</sequence>
<comment type="subcellular location">
    <subcellularLocation>
        <location evidence="1">Membrane</location>
        <topology evidence="1">Single-pass membrane protein</topology>
    </subcellularLocation>
</comment>
<dbReference type="AlphaFoldDB" id="D2I5S5"/>
<evidence type="ECO:0000256" key="4">
    <source>
        <dbReference type="ARBA" id="ARBA00023136"/>
    </source>
</evidence>
<keyword evidence="3" id="KW-1133">Transmembrane helix</keyword>
<dbReference type="PANTHER" id="PTHR21859:SF15">
    <property type="entry name" value="PROTEIN SPATA31F1-RELATED"/>
    <property type="match status" value="1"/>
</dbReference>
<dbReference type="EMBL" id="GL194776">
    <property type="protein sequence ID" value="EFB21546.1"/>
    <property type="molecule type" value="Genomic_DNA"/>
</dbReference>
<name>D2I5S5_AILME</name>
<comment type="similarity">
    <text evidence="5">Belongs to the SPATA31 family.</text>
</comment>
<evidence type="ECO:0000259" key="6">
    <source>
        <dbReference type="Pfam" id="PF15371"/>
    </source>
</evidence>
<feature type="domain" description="SPATA31-like" evidence="6">
    <location>
        <begin position="2"/>
        <end position="61"/>
    </location>
</feature>
<feature type="non-terminal residue" evidence="7">
    <location>
        <position position="1"/>
    </location>
</feature>
<evidence type="ECO:0000256" key="5">
    <source>
        <dbReference type="ARBA" id="ARBA00035009"/>
    </source>
</evidence>
<keyword evidence="4" id="KW-0472">Membrane</keyword>
<dbReference type="Pfam" id="PF15371">
    <property type="entry name" value="DUF4599"/>
    <property type="match status" value="1"/>
</dbReference>
<accession>D2I5S5</accession>
<keyword evidence="2" id="KW-0812">Transmembrane</keyword>
<evidence type="ECO:0000256" key="3">
    <source>
        <dbReference type="ARBA" id="ARBA00022989"/>
    </source>
</evidence>
<dbReference type="InParanoid" id="D2I5S5"/>
<gene>
    <name evidence="7" type="ORF">PANDA_021065</name>
</gene>
<evidence type="ECO:0000313" key="7">
    <source>
        <dbReference type="EMBL" id="EFB21546.1"/>
    </source>
</evidence>
<evidence type="ECO:0000256" key="2">
    <source>
        <dbReference type="ARBA" id="ARBA00022692"/>
    </source>
</evidence>
<protein>
    <recommendedName>
        <fullName evidence="6">SPATA31-like domain-containing protein</fullName>
    </recommendedName>
</protein>
<organism evidence="7">
    <name type="scientific">Ailuropoda melanoleuca</name>
    <name type="common">Giant panda</name>
    <dbReference type="NCBI Taxonomy" id="9646"/>
    <lineage>
        <taxon>Eukaryota</taxon>
        <taxon>Metazoa</taxon>
        <taxon>Chordata</taxon>
        <taxon>Craniata</taxon>
        <taxon>Vertebrata</taxon>
        <taxon>Euteleostomi</taxon>
        <taxon>Mammalia</taxon>
        <taxon>Eutheria</taxon>
        <taxon>Laurasiatheria</taxon>
        <taxon>Carnivora</taxon>
        <taxon>Caniformia</taxon>
        <taxon>Ursidae</taxon>
        <taxon>Ailuropoda</taxon>
    </lineage>
</organism>
<evidence type="ECO:0000256" key="1">
    <source>
        <dbReference type="ARBA" id="ARBA00004167"/>
    </source>
</evidence>
<dbReference type="PANTHER" id="PTHR21859">
    <property type="entry name" value="ACROSOME-SPECIFIC PROTEIN"/>
    <property type="match status" value="1"/>
</dbReference>